<organism evidence="1 2">
    <name type="scientific">Breznakia blatticola</name>
    <dbReference type="NCBI Taxonomy" id="1754012"/>
    <lineage>
        <taxon>Bacteria</taxon>
        <taxon>Bacillati</taxon>
        <taxon>Bacillota</taxon>
        <taxon>Erysipelotrichia</taxon>
        <taxon>Erysipelotrichales</taxon>
        <taxon>Erysipelotrichaceae</taxon>
        <taxon>Breznakia</taxon>
    </lineage>
</organism>
<dbReference type="Proteomes" id="UP000294743">
    <property type="component" value="Unassembled WGS sequence"/>
</dbReference>
<gene>
    <name evidence="1" type="ORF">EDD63_1344</name>
</gene>
<dbReference type="AlphaFoldDB" id="A0A4V6Q896"/>
<evidence type="ECO:0000313" key="1">
    <source>
        <dbReference type="EMBL" id="TDW14694.1"/>
    </source>
</evidence>
<dbReference type="RefSeq" id="WP_134170468.1">
    <property type="nucleotide sequence ID" value="NZ_SODD01000034.1"/>
</dbReference>
<name>A0A4V6Q896_9FIRM</name>
<reference evidence="1 2" key="1">
    <citation type="submission" date="2019-03" db="EMBL/GenBank/DDBJ databases">
        <title>Genomic Encyclopedia of Type Strains, Phase IV (KMG-IV): sequencing the most valuable type-strain genomes for metagenomic binning, comparative biology and taxonomic classification.</title>
        <authorList>
            <person name="Goeker M."/>
        </authorList>
    </citation>
    <scope>NUCLEOTIDE SEQUENCE [LARGE SCALE GENOMIC DNA]</scope>
    <source>
        <strain evidence="1 2">DSM 28867</strain>
    </source>
</reference>
<evidence type="ECO:0000313" key="2">
    <source>
        <dbReference type="Proteomes" id="UP000294743"/>
    </source>
</evidence>
<proteinExistence type="predicted"/>
<keyword evidence="2" id="KW-1185">Reference proteome</keyword>
<comment type="caution">
    <text evidence="1">The sequence shown here is derived from an EMBL/GenBank/DDBJ whole genome shotgun (WGS) entry which is preliminary data.</text>
</comment>
<accession>A0A4V6Q896</accession>
<sequence>MGVYILSVMTKEIVESTKVSLIQKRIQLIYPRNEINYSQYNYNDRNHKELDFDITEIYFNKDKIDEEISLLIKAIKEIFCILESDCEIIGGFNDTENAIMQYEKDKENNYMNWGLFATKNPISKSNVYYEKDGLYIYHSFKYDSMGVVF</sequence>
<protein>
    <submittedName>
        <fullName evidence="1">Uncharacterized protein</fullName>
    </submittedName>
</protein>
<dbReference type="EMBL" id="SODD01000034">
    <property type="protein sequence ID" value="TDW14694.1"/>
    <property type="molecule type" value="Genomic_DNA"/>
</dbReference>